<proteinExistence type="predicted"/>
<feature type="signal peptide" evidence="1">
    <location>
        <begin position="1"/>
        <end position="18"/>
    </location>
</feature>
<evidence type="ECO:0000313" key="3">
    <source>
        <dbReference type="Proteomes" id="UP000294847"/>
    </source>
</evidence>
<dbReference type="AlphaFoldDB" id="A0A4P7N7U1"/>
<dbReference type="Proteomes" id="UP000294847">
    <property type="component" value="Chromosome 3"/>
</dbReference>
<gene>
    <name evidence="2" type="ORF">PoMZ_03686</name>
</gene>
<sequence>MLPSFFILSSLFVLPGLGASVSNTKTNSNAATQNANGLRTHRFYGSSVRLPFGTAADPELIKEYGGFTIELAERLKREGRDRVGLGACSSDVLIGNIEYFPKESVYVYEFDGGNDRLFRAYDAHLTNIRTDYGRITQPSEQVNPLNLNHNAVEMAKTFQIPIEEILGAWYIGPERGGLWAVRFQKTS</sequence>
<feature type="chain" id="PRO_5020632866" evidence="1">
    <location>
        <begin position="19"/>
        <end position="187"/>
    </location>
</feature>
<name>A0A4P7N7U1_PYROR</name>
<reference evidence="2 3" key="1">
    <citation type="journal article" date="2019" name="Mol. Biol. Evol.">
        <title>Blast fungal genomes show frequent chromosomal changes, gene gains and losses, and effector gene turnover.</title>
        <authorList>
            <person name="Gomez Luciano L.B."/>
            <person name="Jason Tsai I."/>
            <person name="Chuma I."/>
            <person name="Tosa Y."/>
            <person name="Chen Y.H."/>
            <person name="Li J.Y."/>
            <person name="Li M.Y."/>
            <person name="Jade Lu M.Y."/>
            <person name="Nakayashiki H."/>
            <person name="Li W.H."/>
        </authorList>
    </citation>
    <scope>NUCLEOTIDE SEQUENCE [LARGE SCALE GENOMIC DNA]</scope>
    <source>
        <strain evidence="2">MZ5-1-6</strain>
    </source>
</reference>
<evidence type="ECO:0000313" key="2">
    <source>
        <dbReference type="EMBL" id="QBZ58728.1"/>
    </source>
</evidence>
<keyword evidence="1" id="KW-0732">Signal</keyword>
<protein>
    <submittedName>
        <fullName evidence="2">Uncharacterized protein</fullName>
    </submittedName>
</protein>
<dbReference type="EMBL" id="CP034206">
    <property type="protein sequence ID" value="QBZ58728.1"/>
    <property type="molecule type" value="Genomic_DNA"/>
</dbReference>
<accession>A0A4P7N7U1</accession>
<evidence type="ECO:0000256" key="1">
    <source>
        <dbReference type="SAM" id="SignalP"/>
    </source>
</evidence>
<organism evidence="2 3">
    <name type="scientific">Pyricularia oryzae</name>
    <name type="common">Rice blast fungus</name>
    <name type="synonym">Magnaporthe oryzae</name>
    <dbReference type="NCBI Taxonomy" id="318829"/>
    <lineage>
        <taxon>Eukaryota</taxon>
        <taxon>Fungi</taxon>
        <taxon>Dikarya</taxon>
        <taxon>Ascomycota</taxon>
        <taxon>Pezizomycotina</taxon>
        <taxon>Sordariomycetes</taxon>
        <taxon>Sordariomycetidae</taxon>
        <taxon>Magnaporthales</taxon>
        <taxon>Pyriculariaceae</taxon>
        <taxon>Pyricularia</taxon>
    </lineage>
</organism>